<feature type="region of interest" description="Disordered" evidence="1">
    <location>
        <begin position="76"/>
        <end position="103"/>
    </location>
</feature>
<dbReference type="EMBL" id="HBUF01445069">
    <property type="protein sequence ID" value="CAG6743239.1"/>
    <property type="molecule type" value="Transcribed_RNA"/>
</dbReference>
<accession>A0A8D8Z939</accession>
<protein>
    <submittedName>
        <fullName evidence="2">Uncharacterized protein</fullName>
    </submittedName>
</protein>
<proteinExistence type="predicted"/>
<evidence type="ECO:0000313" key="2">
    <source>
        <dbReference type="EMBL" id="CAG6743239.1"/>
    </source>
</evidence>
<reference evidence="2" key="1">
    <citation type="submission" date="2021-05" db="EMBL/GenBank/DDBJ databases">
        <authorList>
            <person name="Alioto T."/>
            <person name="Alioto T."/>
            <person name="Gomez Garrido J."/>
        </authorList>
    </citation>
    <scope>NUCLEOTIDE SEQUENCE</scope>
</reference>
<dbReference type="AlphaFoldDB" id="A0A8D8Z939"/>
<dbReference type="EMBL" id="HBUF01445068">
    <property type="protein sequence ID" value="CAG6743237.1"/>
    <property type="molecule type" value="Transcribed_RNA"/>
</dbReference>
<organism evidence="2">
    <name type="scientific">Cacopsylla melanoneura</name>
    <dbReference type="NCBI Taxonomy" id="428564"/>
    <lineage>
        <taxon>Eukaryota</taxon>
        <taxon>Metazoa</taxon>
        <taxon>Ecdysozoa</taxon>
        <taxon>Arthropoda</taxon>
        <taxon>Hexapoda</taxon>
        <taxon>Insecta</taxon>
        <taxon>Pterygota</taxon>
        <taxon>Neoptera</taxon>
        <taxon>Paraneoptera</taxon>
        <taxon>Hemiptera</taxon>
        <taxon>Sternorrhyncha</taxon>
        <taxon>Psylloidea</taxon>
        <taxon>Psyllidae</taxon>
        <taxon>Psyllinae</taxon>
        <taxon>Cacopsylla</taxon>
    </lineage>
</organism>
<name>A0A8D8Z939_9HEMI</name>
<dbReference type="EMBL" id="HBUF01445070">
    <property type="protein sequence ID" value="CAG6743241.1"/>
    <property type="molecule type" value="Transcribed_RNA"/>
</dbReference>
<evidence type="ECO:0000256" key="1">
    <source>
        <dbReference type="SAM" id="MobiDB-lite"/>
    </source>
</evidence>
<sequence length="103" mass="11581">MPGYGVTVSRTRTLLTISRGINQYDSGQRTPRQKLFTQAFCSDTGISGSHLFQGWLKEDTVNPIQTMKQTRPIRIPNRRVDTSLLSDPMSPTRKAKNTTKLNA</sequence>